<name>A0ABU5NU53_9GAMM</name>
<protein>
    <submittedName>
        <fullName evidence="2">Antibiotic biosynthesis monooxygenase</fullName>
    </submittedName>
</protein>
<gene>
    <name evidence="2" type="ORF">U5822_01645</name>
</gene>
<dbReference type="RefSeq" id="WP_322853879.1">
    <property type="nucleotide sequence ID" value="NZ_JAYDCJ010000001.1"/>
</dbReference>
<accession>A0ABU5NU53</accession>
<keyword evidence="2" id="KW-0503">Monooxygenase</keyword>
<feature type="domain" description="ABM" evidence="1">
    <location>
        <begin position="4"/>
        <end position="64"/>
    </location>
</feature>
<dbReference type="InterPro" id="IPR011008">
    <property type="entry name" value="Dimeric_a/b-barrel"/>
</dbReference>
<reference evidence="2 3" key="1">
    <citation type="submission" date="2023-12" db="EMBL/GenBank/DDBJ databases">
        <title>Marinobacter qingdaonensis sp. nov., isolated from the intertidal sediment of Qingdao, PR China.</title>
        <authorList>
            <person name="Li Y."/>
        </authorList>
    </citation>
    <scope>NUCLEOTIDE SEQUENCE [LARGE SCALE GENOMIC DNA]</scope>
    <source>
        <strain evidence="2 3">ASW11-75</strain>
    </source>
</reference>
<dbReference type="Proteomes" id="UP001305746">
    <property type="component" value="Unassembled WGS sequence"/>
</dbReference>
<dbReference type="SUPFAM" id="SSF54909">
    <property type="entry name" value="Dimeric alpha+beta barrel"/>
    <property type="match status" value="1"/>
</dbReference>
<evidence type="ECO:0000259" key="1">
    <source>
        <dbReference type="Pfam" id="PF03992"/>
    </source>
</evidence>
<keyword evidence="2" id="KW-0560">Oxidoreductase</keyword>
<dbReference type="EMBL" id="JAYDCJ010000001">
    <property type="protein sequence ID" value="MEA1079353.1"/>
    <property type="molecule type" value="Genomic_DNA"/>
</dbReference>
<comment type="caution">
    <text evidence="2">The sequence shown here is derived from an EMBL/GenBank/DDBJ whole genome shotgun (WGS) entry which is preliminary data.</text>
</comment>
<evidence type="ECO:0000313" key="3">
    <source>
        <dbReference type="Proteomes" id="UP001305746"/>
    </source>
</evidence>
<dbReference type="Pfam" id="PF03992">
    <property type="entry name" value="ABM"/>
    <property type="match status" value="1"/>
</dbReference>
<dbReference type="InterPro" id="IPR007138">
    <property type="entry name" value="ABM_dom"/>
</dbReference>
<organism evidence="2 3">
    <name type="scientific">Marinobacter qingdaonensis</name>
    <dbReference type="NCBI Taxonomy" id="3108486"/>
    <lineage>
        <taxon>Bacteria</taxon>
        <taxon>Pseudomonadati</taxon>
        <taxon>Pseudomonadota</taxon>
        <taxon>Gammaproteobacteria</taxon>
        <taxon>Pseudomonadales</taxon>
        <taxon>Marinobacteraceae</taxon>
        <taxon>Marinobacter</taxon>
    </lineage>
</organism>
<dbReference type="GO" id="GO:0004497">
    <property type="term" value="F:monooxygenase activity"/>
    <property type="evidence" value="ECO:0007669"/>
    <property type="project" value="UniProtKB-KW"/>
</dbReference>
<sequence>MKFIFEVRIREGYRAEDYADAWVRASELIQQAPGARGTALHRKIGAPDTLIAIASWDSKEARDAMESKHNPNVAEIIRSVAPFVDITPLGEFEDPEWVVLPPGVQQLD</sequence>
<keyword evidence="3" id="KW-1185">Reference proteome</keyword>
<evidence type="ECO:0000313" key="2">
    <source>
        <dbReference type="EMBL" id="MEA1079353.1"/>
    </source>
</evidence>
<dbReference type="Gene3D" id="3.30.70.100">
    <property type="match status" value="1"/>
</dbReference>
<proteinExistence type="predicted"/>